<evidence type="ECO:0000313" key="4">
    <source>
        <dbReference type="EMBL" id="CAB9516176.1"/>
    </source>
</evidence>
<dbReference type="InterPro" id="IPR029063">
    <property type="entry name" value="SAM-dependent_MTases_sf"/>
</dbReference>
<dbReference type="SUPFAM" id="SSF53335">
    <property type="entry name" value="S-adenosyl-L-methionine-dependent methyltransferases"/>
    <property type="match status" value="1"/>
</dbReference>
<dbReference type="GO" id="GO:0008168">
    <property type="term" value="F:methyltransferase activity"/>
    <property type="evidence" value="ECO:0007669"/>
    <property type="project" value="UniProtKB-KW"/>
</dbReference>
<dbReference type="EMBL" id="CAICTM010000764">
    <property type="protein sequence ID" value="CAB9516176.1"/>
    <property type="molecule type" value="Genomic_DNA"/>
</dbReference>
<dbReference type="PROSITE" id="PS00092">
    <property type="entry name" value="N6_MTASE"/>
    <property type="match status" value="1"/>
</dbReference>
<proteinExistence type="predicted"/>
<protein>
    <submittedName>
        <fullName evidence="4">U6 small nuclear RNA (Adenine-(43)-N(6))-methyltransferase</fullName>
    </submittedName>
</protein>
<reference evidence="4" key="1">
    <citation type="submission" date="2020-06" db="EMBL/GenBank/DDBJ databases">
        <authorList>
            <consortium name="Plant Systems Biology data submission"/>
        </authorList>
    </citation>
    <scope>NUCLEOTIDE SEQUENCE</scope>
    <source>
        <strain evidence="4">D6</strain>
    </source>
</reference>
<evidence type="ECO:0000256" key="1">
    <source>
        <dbReference type="ARBA" id="ARBA00022603"/>
    </source>
</evidence>
<organism evidence="4 5">
    <name type="scientific">Seminavis robusta</name>
    <dbReference type="NCBI Taxonomy" id="568900"/>
    <lineage>
        <taxon>Eukaryota</taxon>
        <taxon>Sar</taxon>
        <taxon>Stramenopiles</taxon>
        <taxon>Ochrophyta</taxon>
        <taxon>Bacillariophyta</taxon>
        <taxon>Bacillariophyceae</taxon>
        <taxon>Bacillariophycidae</taxon>
        <taxon>Naviculales</taxon>
        <taxon>Naviculaceae</taxon>
        <taxon>Seminavis</taxon>
    </lineage>
</organism>
<dbReference type="GO" id="GO:0003676">
    <property type="term" value="F:nucleic acid binding"/>
    <property type="evidence" value="ECO:0007669"/>
    <property type="project" value="InterPro"/>
</dbReference>
<feature type="region of interest" description="Disordered" evidence="3">
    <location>
        <begin position="500"/>
        <end position="523"/>
    </location>
</feature>
<keyword evidence="5" id="KW-1185">Reference proteome</keyword>
<name>A0A9N8HJG9_9STRA</name>
<dbReference type="PANTHER" id="PTHR13393:SF0">
    <property type="entry name" value="RNA N6-ADENOSINE-METHYLTRANSFERASE METTL16"/>
    <property type="match status" value="1"/>
</dbReference>
<dbReference type="InterPro" id="IPR010286">
    <property type="entry name" value="METTL16/RlmF"/>
</dbReference>
<dbReference type="Gene3D" id="3.40.50.150">
    <property type="entry name" value="Vaccinia Virus protein VP39"/>
    <property type="match status" value="1"/>
</dbReference>
<evidence type="ECO:0000256" key="2">
    <source>
        <dbReference type="ARBA" id="ARBA00022679"/>
    </source>
</evidence>
<evidence type="ECO:0000313" key="5">
    <source>
        <dbReference type="Proteomes" id="UP001153069"/>
    </source>
</evidence>
<dbReference type="Proteomes" id="UP001153069">
    <property type="component" value="Unassembled WGS sequence"/>
</dbReference>
<dbReference type="GO" id="GO:0070475">
    <property type="term" value="P:rRNA base methylation"/>
    <property type="evidence" value="ECO:0007669"/>
    <property type="project" value="TreeGrafter"/>
</dbReference>
<feature type="region of interest" description="Disordered" evidence="3">
    <location>
        <begin position="239"/>
        <end position="258"/>
    </location>
</feature>
<dbReference type="PANTHER" id="PTHR13393">
    <property type="entry name" value="SAM-DEPENDENT METHYLTRANSFERASE"/>
    <property type="match status" value="1"/>
</dbReference>
<evidence type="ECO:0000256" key="3">
    <source>
        <dbReference type="SAM" id="MobiDB-lite"/>
    </source>
</evidence>
<dbReference type="InterPro" id="IPR002052">
    <property type="entry name" value="DNA_methylase_N6_adenine_CS"/>
</dbReference>
<dbReference type="OrthoDB" id="514248at2759"/>
<gene>
    <name evidence="4" type="ORF">SEMRO_765_G199210.1</name>
</gene>
<comment type="caution">
    <text evidence="4">The sequence shown here is derived from an EMBL/GenBank/DDBJ whole genome shotgun (WGS) entry which is preliminary data.</text>
</comment>
<dbReference type="AlphaFoldDB" id="A0A9N8HJG9"/>
<keyword evidence="1" id="KW-0489">Methyltransferase</keyword>
<accession>A0A9N8HJG9</accession>
<feature type="compositionally biased region" description="Low complexity" evidence="3">
    <location>
        <begin position="511"/>
        <end position="523"/>
    </location>
</feature>
<dbReference type="Pfam" id="PF05971">
    <property type="entry name" value="Methyltransf_10"/>
    <property type="match status" value="1"/>
</dbReference>
<sequence>MSSSTSSKRKRRLTHLTFSDLTHPNFEELSRQFPHSFGVAWQGVRERQRQDGGSFASNVTDEFSRATTRALLHSFFGLSLPHIPSLCPPVPNRYFLVQWIQQTLLSTLPSSESADRRCGIDIGTGATCIYPLLFCAPHNQILESDNDDNDTTTSSSKTQWTWFASEIDPTSVAMAQKNVVANHLESKIKVIQVQPTTAQQQQQQQEQHAGPLLQLLQAATQPVSNQKVDVVLTNPPFHDPSAAQVTQPTRQGDHRPKTNLTCTEASYPGGEVAFVTDMLADAFLLRYNHEAFQSTWYACMLGKKTSFQQLHHLLDYLLGPGSIPSTQFGPGNLTRWFLAWTLQRPTIRSPLAKSTRPSFAVTLSPQDGDYNSDNNSSVPAIVAQRIATYFREQRNYSLAIATTQQSPHGVVVSVREETPTPVEWDDKKLPPAVWQVLQKDRIRFLDTRPAEGHFLLDISVDDNNSTGGGRVQVTAYSHSTWGCKAVETLTNTNKFKAEIGRTSRKWRRIQQPRQQQQQPMDES</sequence>
<keyword evidence="2" id="KW-0808">Transferase</keyword>
<dbReference type="GO" id="GO:0005634">
    <property type="term" value="C:nucleus"/>
    <property type="evidence" value="ECO:0007669"/>
    <property type="project" value="TreeGrafter"/>
</dbReference>